<sequence>MTDPVVFEAADARPVHVVNAAGFEAWAAQQPAAWRRWLESTGFKAKPQAATLLPGEDGAAVAVLVVGAPAEAWDAGALQAALPAGAWRLEDPEGLLPAEEAAYGFALAGYRFERYRRDERPQPQLVVDRRPGTERALCLAGAVATARDLVNTPANDMGPAELQEAAERIAASGGARCTTIPGDDLLAQNYPTIHAVGRASDRAPRLIEILWGEADAPRLTLVGKGVCFDTGGLDIKPPAGMLLMKKDMGGAALMLGLAQAIMARRLPVRLRVLIPAVENSIAGAAFRPGDVLRTRKGLTVEVGNTDAEGRLILCDALADADAEEPALLLDAATLTGAARVAVGPDVPALFSDDDELAAAILEAGKACAEPLWRLPMHAPYKRYLKSGVADLNNVGSKPFAGATTAALFLKEFVSATRSWAHLDISAWNDEAQPGRPRGGEASGLRPLFTMIERRFGGA</sequence>
<keyword evidence="3" id="KW-0645">Protease</keyword>
<dbReference type="InterPro" id="IPR011356">
    <property type="entry name" value="Leucine_aapep/pepB"/>
</dbReference>
<organism evidence="7 8">
    <name type="scientific">Marinimicrococcus flavescens</name>
    <dbReference type="NCBI Taxonomy" id="3031815"/>
    <lineage>
        <taxon>Bacteria</taxon>
        <taxon>Pseudomonadati</taxon>
        <taxon>Pseudomonadota</taxon>
        <taxon>Alphaproteobacteria</taxon>
        <taxon>Geminicoccales</taxon>
        <taxon>Geminicoccaceae</taxon>
        <taxon>Marinimicrococcus</taxon>
    </lineage>
</organism>
<reference evidence="7 8" key="1">
    <citation type="submission" date="2023-03" db="EMBL/GenBank/DDBJ databases">
        <title>YIM 152171 draft genome.</title>
        <authorList>
            <person name="Yang Z."/>
        </authorList>
    </citation>
    <scope>NUCLEOTIDE SEQUENCE [LARGE SCALE GENOMIC DNA]</scope>
    <source>
        <strain evidence="7 8">YIM 152171</strain>
    </source>
</reference>
<evidence type="ECO:0000313" key="7">
    <source>
        <dbReference type="EMBL" id="MDF1586625.1"/>
    </source>
</evidence>
<dbReference type="Gene3D" id="3.40.220.10">
    <property type="entry name" value="Leucine Aminopeptidase, subunit E, domain 1"/>
    <property type="match status" value="1"/>
</dbReference>
<dbReference type="PANTHER" id="PTHR11963">
    <property type="entry name" value="LEUCINE AMINOPEPTIDASE-RELATED"/>
    <property type="match status" value="1"/>
</dbReference>
<dbReference type="PROSITE" id="PS00631">
    <property type="entry name" value="CYTOSOL_AP"/>
    <property type="match status" value="1"/>
</dbReference>
<dbReference type="InterPro" id="IPR000819">
    <property type="entry name" value="Peptidase_M17_C"/>
</dbReference>
<dbReference type="AlphaFoldDB" id="A0AAP3XRZ5"/>
<dbReference type="EMBL" id="JARGEQ010000091">
    <property type="protein sequence ID" value="MDF1586625.1"/>
    <property type="molecule type" value="Genomic_DNA"/>
</dbReference>
<dbReference type="GO" id="GO:0070006">
    <property type="term" value="F:metalloaminopeptidase activity"/>
    <property type="evidence" value="ECO:0007669"/>
    <property type="project" value="InterPro"/>
</dbReference>
<comment type="similarity">
    <text evidence="1">Belongs to the peptidase M17 family.</text>
</comment>
<gene>
    <name evidence="7" type="ORF">PZ740_09545</name>
</gene>
<evidence type="ECO:0000313" key="8">
    <source>
        <dbReference type="Proteomes" id="UP001301140"/>
    </source>
</evidence>
<dbReference type="InterPro" id="IPR048816">
    <property type="entry name" value="Peptidase_M17_N_1"/>
</dbReference>
<evidence type="ECO:0000256" key="3">
    <source>
        <dbReference type="ARBA" id="ARBA00022670"/>
    </source>
</evidence>
<name>A0AAP3XRZ5_9PROT</name>
<dbReference type="Pfam" id="PF00883">
    <property type="entry name" value="Peptidase_M17"/>
    <property type="match status" value="1"/>
</dbReference>
<dbReference type="RefSeq" id="WP_327789040.1">
    <property type="nucleotide sequence ID" value="NZ_JARGEQ010000091.1"/>
</dbReference>
<keyword evidence="8" id="KW-1185">Reference proteome</keyword>
<evidence type="ECO:0000256" key="5">
    <source>
        <dbReference type="ARBA" id="ARBA00023211"/>
    </source>
</evidence>
<protein>
    <submittedName>
        <fullName evidence="7">Leucyl aminopeptidase family protein</fullName>
    </submittedName>
</protein>
<evidence type="ECO:0000256" key="1">
    <source>
        <dbReference type="ARBA" id="ARBA00009528"/>
    </source>
</evidence>
<keyword evidence="5" id="KW-0464">Manganese</keyword>
<dbReference type="SUPFAM" id="SSF52949">
    <property type="entry name" value="Macro domain-like"/>
    <property type="match status" value="1"/>
</dbReference>
<dbReference type="PANTHER" id="PTHR11963:SF20">
    <property type="entry name" value="PEPTIDASE B"/>
    <property type="match status" value="1"/>
</dbReference>
<evidence type="ECO:0000256" key="4">
    <source>
        <dbReference type="ARBA" id="ARBA00022801"/>
    </source>
</evidence>
<feature type="domain" description="Cytosol aminopeptidase" evidence="6">
    <location>
        <begin position="304"/>
        <end position="311"/>
    </location>
</feature>
<dbReference type="Pfam" id="PF21337">
    <property type="entry name" value="Peptidase_M17_N_1"/>
    <property type="match status" value="1"/>
</dbReference>
<dbReference type="InterPro" id="IPR043472">
    <property type="entry name" value="Macro_dom-like"/>
</dbReference>
<dbReference type="PRINTS" id="PR00481">
    <property type="entry name" value="LAMNOPPTDASE"/>
</dbReference>
<dbReference type="Proteomes" id="UP001301140">
    <property type="component" value="Unassembled WGS sequence"/>
</dbReference>
<dbReference type="CDD" id="cd00433">
    <property type="entry name" value="Peptidase_M17"/>
    <property type="match status" value="1"/>
</dbReference>
<comment type="caution">
    <text evidence="7">The sequence shown here is derived from an EMBL/GenBank/DDBJ whole genome shotgun (WGS) entry which is preliminary data.</text>
</comment>
<dbReference type="GO" id="GO:0006508">
    <property type="term" value="P:proteolysis"/>
    <property type="evidence" value="ECO:0007669"/>
    <property type="project" value="UniProtKB-KW"/>
</dbReference>
<evidence type="ECO:0000259" key="6">
    <source>
        <dbReference type="PROSITE" id="PS00631"/>
    </source>
</evidence>
<dbReference type="Gene3D" id="3.40.630.10">
    <property type="entry name" value="Zn peptidases"/>
    <property type="match status" value="1"/>
</dbReference>
<dbReference type="GO" id="GO:0005737">
    <property type="term" value="C:cytoplasm"/>
    <property type="evidence" value="ECO:0007669"/>
    <property type="project" value="InterPro"/>
</dbReference>
<dbReference type="GO" id="GO:0030145">
    <property type="term" value="F:manganese ion binding"/>
    <property type="evidence" value="ECO:0007669"/>
    <property type="project" value="InterPro"/>
</dbReference>
<accession>A0AAP3XRZ5</accession>
<evidence type="ECO:0000256" key="2">
    <source>
        <dbReference type="ARBA" id="ARBA00022438"/>
    </source>
</evidence>
<proteinExistence type="inferred from homology"/>
<keyword evidence="4" id="KW-0378">Hydrolase</keyword>
<dbReference type="SUPFAM" id="SSF53187">
    <property type="entry name" value="Zn-dependent exopeptidases"/>
    <property type="match status" value="1"/>
</dbReference>
<keyword evidence="2 7" id="KW-0031">Aminopeptidase</keyword>